<organism evidence="4 5">
    <name type="scientific">Francisella orientalis</name>
    <dbReference type="NCBI Taxonomy" id="299583"/>
    <lineage>
        <taxon>Bacteria</taxon>
        <taxon>Pseudomonadati</taxon>
        <taxon>Pseudomonadota</taxon>
        <taxon>Gammaproteobacteria</taxon>
        <taxon>Thiotrichales</taxon>
        <taxon>Francisellaceae</taxon>
        <taxon>Francisella</taxon>
    </lineage>
</organism>
<protein>
    <recommendedName>
        <fullName evidence="3">Bacterial surface antigen (D15) domain-containing protein</fullName>
    </recommendedName>
</protein>
<gene>
    <name evidence="4" type="ORF">CHQ83_04230</name>
</gene>
<evidence type="ECO:0000313" key="4">
    <source>
        <dbReference type="EMBL" id="NIY56547.1"/>
    </source>
</evidence>
<evidence type="ECO:0000259" key="3">
    <source>
        <dbReference type="Pfam" id="PF01103"/>
    </source>
</evidence>
<dbReference type="GO" id="GO:0019867">
    <property type="term" value="C:outer membrane"/>
    <property type="evidence" value="ECO:0007669"/>
    <property type="project" value="InterPro"/>
</dbReference>
<comment type="subcellular location">
    <subcellularLocation>
        <location evidence="1">Membrane</location>
    </subcellularLocation>
</comment>
<evidence type="ECO:0000256" key="1">
    <source>
        <dbReference type="ARBA" id="ARBA00004370"/>
    </source>
</evidence>
<dbReference type="Pfam" id="PF01103">
    <property type="entry name" value="Omp85"/>
    <property type="match status" value="1"/>
</dbReference>
<dbReference type="Proteomes" id="UP000774689">
    <property type="component" value="Unassembled WGS sequence"/>
</dbReference>
<proteinExistence type="predicted"/>
<comment type="caution">
    <text evidence="4">The sequence shown here is derived from an EMBL/GenBank/DDBJ whole genome shotgun (WGS) entry which is preliminary data.</text>
</comment>
<evidence type="ECO:0000256" key="2">
    <source>
        <dbReference type="ARBA" id="ARBA00023136"/>
    </source>
</evidence>
<dbReference type="Gene3D" id="2.40.160.50">
    <property type="entry name" value="membrane protein fhac: a member of the omp85/tpsb transporter family"/>
    <property type="match status" value="1"/>
</dbReference>
<feature type="domain" description="Bacterial surface antigen (D15)" evidence="3">
    <location>
        <begin position="1"/>
        <end position="34"/>
    </location>
</feature>
<reference evidence="4" key="1">
    <citation type="journal article" date="2020" name="Int. J. Syst. Evol. Microbiol.">
        <title>Reclassification of Francisella noatunensis subsp. orientalis Ottem et al. 2009 as Francisella orientalis sp. nov., Francisella noatunensis subsp. chilensis subsp. nov. and emended description of Francisella noatunensis.</title>
        <authorList>
            <person name="Ramirez-Paredes J.G."/>
            <person name="Larsson P."/>
            <person name="Thompson K.D."/>
            <person name="Penman D.J."/>
            <person name="Busse H.J."/>
            <person name="Ohrman C."/>
            <person name="Sjodin A."/>
            <person name="Soto E."/>
            <person name="Richards R.H."/>
            <person name="Adams A."/>
            <person name="Colquhoun D.J."/>
        </authorList>
    </citation>
    <scope>NUCLEOTIDE SEQUENCE</scope>
    <source>
        <strain evidence="4">LADL-07285A</strain>
    </source>
</reference>
<dbReference type="RefSeq" id="WP_166721175.1">
    <property type="nucleotide sequence ID" value="NZ_QPQJ01000013.1"/>
</dbReference>
<keyword evidence="2" id="KW-0472">Membrane</keyword>
<accession>A0AAW9YNI6</accession>
<evidence type="ECO:0000313" key="5">
    <source>
        <dbReference type="Proteomes" id="UP000774689"/>
    </source>
</evidence>
<dbReference type="EMBL" id="QPQM01000010">
    <property type="protein sequence ID" value="NIY56547.1"/>
    <property type="molecule type" value="Genomic_DNA"/>
</dbReference>
<sequence>ASPIGPLAVSIAQPFNVQPGDVTQVFQFSLGQNF</sequence>
<dbReference type="InterPro" id="IPR000184">
    <property type="entry name" value="Bac_surfAg_D15"/>
</dbReference>
<feature type="non-terminal residue" evidence="4">
    <location>
        <position position="1"/>
    </location>
</feature>
<dbReference type="AlphaFoldDB" id="A0AAW9YNI6"/>
<name>A0AAW9YNI6_9GAMM</name>